<dbReference type="RefSeq" id="WP_095659244.1">
    <property type="nucleotide sequence ID" value="NZ_CP019688.1"/>
</dbReference>
<dbReference type="PANTHER" id="PTHR37957">
    <property type="entry name" value="BLR7070 PROTEIN"/>
    <property type="match status" value="1"/>
</dbReference>
<dbReference type="OrthoDB" id="9798539at2"/>
<organism evidence="4 5">
    <name type="scientific">Corynebacterium glaucum</name>
    <dbReference type="NCBI Taxonomy" id="187491"/>
    <lineage>
        <taxon>Bacteria</taxon>
        <taxon>Bacillati</taxon>
        <taxon>Actinomycetota</taxon>
        <taxon>Actinomycetes</taxon>
        <taxon>Mycobacteriales</taxon>
        <taxon>Corynebacteriaceae</taxon>
        <taxon>Corynebacterium</taxon>
    </lineage>
</organism>
<feature type="region of interest" description="Disordered" evidence="1">
    <location>
        <begin position="102"/>
        <end position="121"/>
    </location>
</feature>
<sequence length="442" mass="46838" precursor="true">MNRSSRQPVRRSMRSAVAATVALSLAVNAAPAVADPAPAPSAIPVQHSATDFQHVMKQHVVIAGVKAQAPAALAAAVAVAAVLGGIGVAILSALTNAFGSSSPLGSSNQKPADTNPADPEPAAQAAEYVNRFDFGAVSAEKAIGGLSGIEYVGNGRYIAISDDKNEHGPIRAYYFQTRDLKQFEEDGMVALTNAAGAEYAEFTDAEEIRLLPNGNFLWTTEGDAREGQVVPPQLVESKPDGKEVRRIDMPEYHVPDGKTTRGVYHNNGPEAMAVLPGGKTAVTINENALAQDGKANSPENSSLSRVTFFDLKTGQPTKEYAVGVDAGRGVTSVIADEHGTLYMLERGFFKDLGENGENRAEIYKLDLTGAEDVLDKEALDGGEATVGKSKILDFAAHPPHPDNVEGLAWGPVREDGHRTMIVVSDDNFNDTQTTLFHTLLLP</sequence>
<dbReference type="PANTHER" id="PTHR37957:SF1">
    <property type="entry name" value="PHYTASE-LIKE DOMAIN-CONTAINING PROTEIN"/>
    <property type="match status" value="1"/>
</dbReference>
<dbReference type="KEGG" id="cgv:CGLAU_02045"/>
<evidence type="ECO:0000256" key="2">
    <source>
        <dbReference type="SAM" id="SignalP"/>
    </source>
</evidence>
<dbReference type="InterPro" id="IPR027372">
    <property type="entry name" value="Phytase-like_dom"/>
</dbReference>
<protein>
    <recommendedName>
        <fullName evidence="3">Phytase-like domain-containing protein</fullName>
    </recommendedName>
</protein>
<proteinExistence type="predicted"/>
<evidence type="ECO:0000259" key="3">
    <source>
        <dbReference type="Pfam" id="PF13449"/>
    </source>
</evidence>
<dbReference type="EMBL" id="CP019688">
    <property type="protein sequence ID" value="AQQ14394.1"/>
    <property type="molecule type" value="Genomic_DNA"/>
</dbReference>
<dbReference type="SUPFAM" id="SSF75011">
    <property type="entry name" value="3-carboxy-cis,cis-mucoante lactonizing enzyme"/>
    <property type="match status" value="1"/>
</dbReference>
<keyword evidence="2" id="KW-0732">Signal</keyword>
<reference evidence="4 5" key="1">
    <citation type="submission" date="2016-12" db="EMBL/GenBank/DDBJ databases">
        <authorList>
            <person name="Song W.-J."/>
            <person name="Kurnit D.M."/>
        </authorList>
    </citation>
    <scope>NUCLEOTIDE SEQUENCE [LARGE SCALE GENOMIC DNA]</scope>
    <source>
        <strain evidence="4 5">DSM 30827</strain>
    </source>
</reference>
<evidence type="ECO:0000313" key="5">
    <source>
        <dbReference type="Proteomes" id="UP000217209"/>
    </source>
</evidence>
<feature type="compositionally biased region" description="Polar residues" evidence="1">
    <location>
        <begin position="102"/>
        <end position="112"/>
    </location>
</feature>
<evidence type="ECO:0000256" key="1">
    <source>
        <dbReference type="SAM" id="MobiDB-lite"/>
    </source>
</evidence>
<dbReference type="Proteomes" id="UP000217209">
    <property type="component" value="Chromosome"/>
</dbReference>
<dbReference type="Pfam" id="PF13449">
    <property type="entry name" value="Phytase-like"/>
    <property type="match status" value="1"/>
</dbReference>
<gene>
    <name evidence="4" type="ORF">CGLAU_02045</name>
</gene>
<name>A0A1Q2HU75_9CORY</name>
<feature type="chain" id="PRO_5039279444" description="Phytase-like domain-containing protein" evidence="2">
    <location>
        <begin position="30"/>
        <end position="442"/>
    </location>
</feature>
<keyword evidence="5" id="KW-1185">Reference proteome</keyword>
<dbReference type="AlphaFoldDB" id="A0A1Q2HU75"/>
<evidence type="ECO:0000313" key="4">
    <source>
        <dbReference type="EMBL" id="AQQ14394.1"/>
    </source>
</evidence>
<feature type="domain" description="Phytase-like" evidence="3">
    <location>
        <begin position="142"/>
        <end position="428"/>
    </location>
</feature>
<feature type="signal peptide" evidence="2">
    <location>
        <begin position="1"/>
        <end position="29"/>
    </location>
</feature>
<accession>A0A1Q2HU75</accession>